<accession>A0A813KDL9</accession>
<protein>
    <recommendedName>
        <fullName evidence="2">FAD-binding PCMH-type domain-containing protein</fullName>
    </recommendedName>
</protein>
<organism evidence="3 4">
    <name type="scientific">Polarella glacialis</name>
    <name type="common">Dinoflagellate</name>
    <dbReference type="NCBI Taxonomy" id="89957"/>
    <lineage>
        <taxon>Eukaryota</taxon>
        <taxon>Sar</taxon>
        <taxon>Alveolata</taxon>
        <taxon>Dinophyceae</taxon>
        <taxon>Suessiales</taxon>
        <taxon>Suessiaceae</taxon>
        <taxon>Polarella</taxon>
    </lineage>
</organism>
<sequence length="541" mass="57974">MALTWQLENWGKSVQTSPAVYVLAQAVEEVQKIAADEAAFPGPVRASGAALSVTACHSNDGGTTIGMQKLNRIIGLCYMEGPAAAGSGGKLLQSSESTTTTATTTTTMEGSAAAGAGANLRSIECVEAQAGVTLAQLQSFLDEHGLELAFCAEIGSATLGGVCFATTKDSSIGPACPSGGLGDFQSGLMSIAVVDELGNLQEHRLFGTDGQQDASFQTLLDSQGTQGIAVSMRIAVRPYTPMITTLHVLGSLTAPDLVKELQALHADAASTQGNIFAVIDLTQGLTIVEHRTPSDAGKMPARVSLSRLIRKHWLSQKKRSFQRSYMTTAVKLELELLRQVRGSSAVLRYASARRGDVFEYPQDVPTSEHRLVYSYYSFDLDAFQEVVQEGLEWVSEYKSKTGFSPSGFAVYFVTTSGQRVGGPYASRGPRTKFSFDPLYHDPCDDKWALFVQMFSASACAKGGRPALNQTVGIEKYPEWGASDVSGTPKARFCSEWMRAFFDAKDQDTNQTPATHTPASRDTADTTDALDNQDAADTIDRL</sequence>
<evidence type="ECO:0000313" key="3">
    <source>
        <dbReference type="EMBL" id="CAE8699128.1"/>
    </source>
</evidence>
<gene>
    <name evidence="3" type="ORF">PGLA2088_LOCUS31033</name>
</gene>
<proteinExistence type="predicted"/>
<feature type="region of interest" description="Disordered" evidence="1">
    <location>
        <begin position="504"/>
        <end position="541"/>
    </location>
</feature>
<name>A0A813KDL9_POLGL</name>
<dbReference type="EMBL" id="CAJNNW010029132">
    <property type="protein sequence ID" value="CAE8699128.1"/>
    <property type="molecule type" value="Genomic_DNA"/>
</dbReference>
<dbReference type="SUPFAM" id="SSF56176">
    <property type="entry name" value="FAD-binding/transporter-associated domain-like"/>
    <property type="match status" value="1"/>
</dbReference>
<dbReference type="InterPro" id="IPR010031">
    <property type="entry name" value="FAD_lactone_oxidase-like"/>
</dbReference>
<dbReference type="Proteomes" id="UP000626109">
    <property type="component" value="Unassembled WGS sequence"/>
</dbReference>
<dbReference type="InterPro" id="IPR016169">
    <property type="entry name" value="FAD-bd_PCMH_sub2"/>
</dbReference>
<reference evidence="3" key="1">
    <citation type="submission" date="2021-02" db="EMBL/GenBank/DDBJ databases">
        <authorList>
            <person name="Dougan E. K."/>
            <person name="Rhodes N."/>
            <person name="Thang M."/>
            <person name="Chan C."/>
        </authorList>
    </citation>
    <scope>NUCLEOTIDE SEQUENCE</scope>
</reference>
<evidence type="ECO:0000259" key="2">
    <source>
        <dbReference type="PROSITE" id="PS51387"/>
    </source>
</evidence>
<dbReference type="InterPro" id="IPR016167">
    <property type="entry name" value="FAD-bd_PCMH_sub1"/>
</dbReference>
<dbReference type="InterPro" id="IPR016166">
    <property type="entry name" value="FAD-bd_PCMH"/>
</dbReference>
<evidence type="ECO:0000256" key="1">
    <source>
        <dbReference type="SAM" id="MobiDB-lite"/>
    </source>
</evidence>
<evidence type="ECO:0000313" key="4">
    <source>
        <dbReference type="Proteomes" id="UP000626109"/>
    </source>
</evidence>
<dbReference type="GO" id="GO:0016899">
    <property type="term" value="F:oxidoreductase activity, acting on the CH-OH group of donors, oxygen as acceptor"/>
    <property type="evidence" value="ECO:0007669"/>
    <property type="project" value="InterPro"/>
</dbReference>
<feature type="compositionally biased region" description="Polar residues" evidence="1">
    <location>
        <begin position="508"/>
        <end position="519"/>
    </location>
</feature>
<feature type="domain" description="FAD-binding PCMH-type" evidence="2">
    <location>
        <begin position="14"/>
        <end position="239"/>
    </location>
</feature>
<dbReference type="GO" id="GO:0071949">
    <property type="term" value="F:FAD binding"/>
    <property type="evidence" value="ECO:0007669"/>
    <property type="project" value="InterPro"/>
</dbReference>
<dbReference type="PROSITE" id="PS51387">
    <property type="entry name" value="FAD_PCMH"/>
    <property type="match status" value="1"/>
</dbReference>
<dbReference type="AlphaFoldDB" id="A0A813KDL9"/>
<dbReference type="InterPro" id="IPR036318">
    <property type="entry name" value="FAD-bd_PCMH-like_sf"/>
</dbReference>
<dbReference type="PANTHER" id="PTHR43762">
    <property type="entry name" value="L-GULONOLACTONE OXIDASE"/>
    <property type="match status" value="1"/>
</dbReference>
<dbReference type="PANTHER" id="PTHR43762:SF1">
    <property type="entry name" value="D-ARABINONO-1,4-LACTONE OXIDASE"/>
    <property type="match status" value="1"/>
</dbReference>
<dbReference type="Gene3D" id="3.30.43.10">
    <property type="entry name" value="Uridine Diphospho-n-acetylenolpyruvylglucosamine Reductase, domain 2"/>
    <property type="match status" value="1"/>
</dbReference>
<dbReference type="Gene3D" id="3.30.465.10">
    <property type="match status" value="1"/>
</dbReference>
<comment type="caution">
    <text evidence="3">The sequence shown here is derived from an EMBL/GenBank/DDBJ whole genome shotgun (WGS) entry which is preliminary data.</text>
</comment>